<dbReference type="EMBL" id="VTPS01000004">
    <property type="protein sequence ID" value="TZE82814.1"/>
    <property type="molecule type" value="Genomic_DNA"/>
</dbReference>
<evidence type="ECO:0000256" key="2">
    <source>
        <dbReference type="ARBA" id="ARBA00008854"/>
    </source>
</evidence>
<evidence type="ECO:0000256" key="4">
    <source>
        <dbReference type="ARBA" id="ARBA00022989"/>
    </source>
</evidence>
<name>A0A5D8QF56_9THEO</name>
<evidence type="ECO:0000256" key="5">
    <source>
        <dbReference type="ARBA" id="ARBA00023136"/>
    </source>
</evidence>
<reference evidence="7 8" key="1">
    <citation type="submission" date="2019-08" db="EMBL/GenBank/DDBJ databases">
        <title>Calorimonas adulescens gen. nov., sp. nov., an anaerobic thermophilic bacterium from Sakhalin hot spring.</title>
        <authorList>
            <person name="Khomyakova M.A."/>
            <person name="Merkel A.Y."/>
            <person name="Novikov A."/>
            <person name="Bonch-Osmolovskaya E.A."/>
            <person name="Slobodkin A.I."/>
        </authorList>
    </citation>
    <scope>NUCLEOTIDE SEQUENCE [LARGE SCALE GENOMIC DNA]</scope>
    <source>
        <strain evidence="7 8">A05MB</strain>
    </source>
</reference>
<dbReference type="Gene3D" id="1.20.1440.20">
    <property type="entry name" value="LemA-like domain"/>
    <property type="match status" value="1"/>
</dbReference>
<dbReference type="PANTHER" id="PTHR34478">
    <property type="entry name" value="PROTEIN LEMA"/>
    <property type="match status" value="1"/>
</dbReference>
<evidence type="ECO:0000256" key="1">
    <source>
        <dbReference type="ARBA" id="ARBA00004167"/>
    </source>
</evidence>
<accession>A0A5D8QF56</accession>
<keyword evidence="5 6" id="KW-0472">Membrane</keyword>
<proteinExistence type="inferred from homology"/>
<comment type="subcellular location">
    <subcellularLocation>
        <location evidence="1">Membrane</location>
        <topology evidence="1">Single-pass membrane protein</topology>
    </subcellularLocation>
</comment>
<keyword evidence="8" id="KW-1185">Reference proteome</keyword>
<evidence type="ECO:0000256" key="3">
    <source>
        <dbReference type="ARBA" id="ARBA00022692"/>
    </source>
</evidence>
<keyword evidence="3 6" id="KW-0812">Transmembrane</keyword>
<feature type="transmembrane region" description="Helical" evidence="6">
    <location>
        <begin position="5"/>
        <end position="26"/>
    </location>
</feature>
<evidence type="ECO:0000313" key="8">
    <source>
        <dbReference type="Proteomes" id="UP000322976"/>
    </source>
</evidence>
<dbReference type="SUPFAM" id="SSF140478">
    <property type="entry name" value="LemA-like"/>
    <property type="match status" value="1"/>
</dbReference>
<dbReference type="InterPro" id="IPR007156">
    <property type="entry name" value="MamQ_LemA"/>
</dbReference>
<keyword evidence="4 6" id="KW-1133">Transmembrane helix</keyword>
<evidence type="ECO:0000256" key="6">
    <source>
        <dbReference type="SAM" id="Phobius"/>
    </source>
</evidence>
<dbReference type="PANTHER" id="PTHR34478:SF2">
    <property type="entry name" value="MEMBRANE PROTEIN"/>
    <property type="match status" value="1"/>
</dbReference>
<evidence type="ECO:0000313" key="7">
    <source>
        <dbReference type="EMBL" id="TZE82814.1"/>
    </source>
</evidence>
<dbReference type="RefSeq" id="WP_149544728.1">
    <property type="nucleotide sequence ID" value="NZ_VTPS01000004.1"/>
</dbReference>
<protein>
    <submittedName>
        <fullName evidence="7">LemA family protein</fullName>
    </submittedName>
</protein>
<comment type="similarity">
    <text evidence="2">Belongs to the LemA family.</text>
</comment>
<dbReference type="InterPro" id="IPR023353">
    <property type="entry name" value="LemA-like_dom_sf"/>
</dbReference>
<comment type="caution">
    <text evidence="7">The sequence shown here is derived from an EMBL/GenBank/DDBJ whole genome shotgun (WGS) entry which is preliminary data.</text>
</comment>
<sequence>MKNSLIVLVVVVGIIIGLVGYVFGMYNSIVAAEENVNSMWSQIDTQLQRRADLIPNLVETVKGYAAHEQAVFDSVNEARTKLLSAGSVADAAQANEELNSALGRLLAISEAYPELKADANFRALQDELAGTENRIAVARRDYNNAVQSYNTKIRRFPASIIAGMFGFEQKQYFQAEDGAREVPKVDFSGSGK</sequence>
<dbReference type="GO" id="GO:0016020">
    <property type="term" value="C:membrane"/>
    <property type="evidence" value="ECO:0007669"/>
    <property type="project" value="UniProtKB-SubCell"/>
</dbReference>
<dbReference type="Proteomes" id="UP000322976">
    <property type="component" value="Unassembled WGS sequence"/>
</dbReference>
<dbReference type="Pfam" id="PF04011">
    <property type="entry name" value="LemA"/>
    <property type="match status" value="1"/>
</dbReference>
<organism evidence="7 8">
    <name type="scientific">Calorimonas adulescens</name>
    <dbReference type="NCBI Taxonomy" id="2606906"/>
    <lineage>
        <taxon>Bacteria</taxon>
        <taxon>Bacillati</taxon>
        <taxon>Bacillota</taxon>
        <taxon>Clostridia</taxon>
        <taxon>Thermoanaerobacterales</taxon>
        <taxon>Thermoanaerobacteraceae</taxon>
        <taxon>Calorimonas</taxon>
    </lineage>
</organism>
<dbReference type="AlphaFoldDB" id="A0A5D8QF56"/>
<gene>
    <name evidence="7" type="ORF">FWJ32_04235</name>
</gene>